<evidence type="ECO:0000313" key="2">
    <source>
        <dbReference type="Proteomes" id="UP001359559"/>
    </source>
</evidence>
<organism evidence="1 2">
    <name type="scientific">Clitoria ternatea</name>
    <name type="common">Butterfly pea</name>
    <dbReference type="NCBI Taxonomy" id="43366"/>
    <lineage>
        <taxon>Eukaryota</taxon>
        <taxon>Viridiplantae</taxon>
        <taxon>Streptophyta</taxon>
        <taxon>Embryophyta</taxon>
        <taxon>Tracheophyta</taxon>
        <taxon>Spermatophyta</taxon>
        <taxon>Magnoliopsida</taxon>
        <taxon>eudicotyledons</taxon>
        <taxon>Gunneridae</taxon>
        <taxon>Pentapetalae</taxon>
        <taxon>rosids</taxon>
        <taxon>fabids</taxon>
        <taxon>Fabales</taxon>
        <taxon>Fabaceae</taxon>
        <taxon>Papilionoideae</taxon>
        <taxon>50 kb inversion clade</taxon>
        <taxon>NPAAA clade</taxon>
        <taxon>indigoferoid/millettioid clade</taxon>
        <taxon>Phaseoleae</taxon>
        <taxon>Clitoria</taxon>
    </lineage>
</organism>
<keyword evidence="2" id="KW-1185">Reference proteome</keyword>
<name>A0AAN9EUG0_CLITE</name>
<protein>
    <submittedName>
        <fullName evidence="1">Uncharacterized protein</fullName>
    </submittedName>
</protein>
<dbReference type="AlphaFoldDB" id="A0AAN9EUG0"/>
<sequence length="78" mass="8419">MEASMVVVEFKLKELKGALDGDGTIGSCHGGGYGRGMKVVEFLEEFENSEEGFRNGDGGQVMLKGLKEKVFFEAKIGV</sequence>
<accession>A0AAN9EUG0</accession>
<proteinExistence type="predicted"/>
<reference evidence="1 2" key="1">
    <citation type="submission" date="2024-01" db="EMBL/GenBank/DDBJ databases">
        <title>The genomes of 5 underutilized Papilionoideae crops provide insights into root nodulation and disease resistance.</title>
        <authorList>
            <person name="Yuan L."/>
        </authorList>
    </citation>
    <scope>NUCLEOTIDE SEQUENCE [LARGE SCALE GENOMIC DNA]</scope>
    <source>
        <strain evidence="1">LY-2023</strain>
        <tissue evidence="1">Leaf</tissue>
    </source>
</reference>
<evidence type="ECO:0000313" key="1">
    <source>
        <dbReference type="EMBL" id="KAK7263927.1"/>
    </source>
</evidence>
<comment type="caution">
    <text evidence="1">The sequence shown here is derived from an EMBL/GenBank/DDBJ whole genome shotgun (WGS) entry which is preliminary data.</text>
</comment>
<dbReference type="Proteomes" id="UP001359559">
    <property type="component" value="Unassembled WGS sequence"/>
</dbReference>
<gene>
    <name evidence="1" type="ORF">RJT34_31526</name>
</gene>
<dbReference type="EMBL" id="JAYKXN010000008">
    <property type="protein sequence ID" value="KAK7263927.1"/>
    <property type="molecule type" value="Genomic_DNA"/>
</dbReference>